<dbReference type="InParanoid" id="E2BDX1"/>
<proteinExistence type="predicted"/>
<accession>E2BDX1</accession>
<dbReference type="EMBL" id="GL447693">
    <property type="protein sequence ID" value="EFN86097.1"/>
    <property type="molecule type" value="Genomic_DNA"/>
</dbReference>
<keyword evidence="1" id="KW-1133">Transmembrane helix</keyword>
<evidence type="ECO:0000256" key="1">
    <source>
        <dbReference type="SAM" id="Phobius"/>
    </source>
</evidence>
<dbReference type="Proteomes" id="UP000008237">
    <property type="component" value="Unassembled WGS sequence"/>
</dbReference>
<organism evidence="3">
    <name type="scientific">Harpegnathos saltator</name>
    <name type="common">Jerdon's jumping ant</name>
    <dbReference type="NCBI Taxonomy" id="610380"/>
    <lineage>
        <taxon>Eukaryota</taxon>
        <taxon>Metazoa</taxon>
        <taxon>Ecdysozoa</taxon>
        <taxon>Arthropoda</taxon>
        <taxon>Hexapoda</taxon>
        <taxon>Insecta</taxon>
        <taxon>Pterygota</taxon>
        <taxon>Neoptera</taxon>
        <taxon>Endopterygota</taxon>
        <taxon>Hymenoptera</taxon>
        <taxon>Apocrita</taxon>
        <taxon>Aculeata</taxon>
        <taxon>Formicoidea</taxon>
        <taxon>Formicidae</taxon>
        <taxon>Ponerinae</taxon>
        <taxon>Ponerini</taxon>
        <taxon>Harpegnathos</taxon>
    </lineage>
</organism>
<evidence type="ECO:0000313" key="3">
    <source>
        <dbReference type="Proteomes" id="UP000008237"/>
    </source>
</evidence>
<feature type="transmembrane region" description="Helical" evidence="1">
    <location>
        <begin position="562"/>
        <end position="588"/>
    </location>
</feature>
<keyword evidence="1" id="KW-0812">Transmembrane</keyword>
<feature type="transmembrane region" description="Helical" evidence="1">
    <location>
        <begin position="325"/>
        <end position="348"/>
    </location>
</feature>
<name>E2BDX1_HARSA</name>
<sequence>MRRKQSRSGGTKLPRRIVSFLSVIGIVRSSFLWERAHSNQAIREVLRSAAREDVIIRIQERYLDDGMRRLLEVVSDAVIGTWPTQILVSARLQATSRPTTVASSRTLLIYLCPSAETLDYGQLRVVLQETRLLSQPKQLPRLLLVCASKSATNSSSALQQLKYLWHLRLFNVVILEMSLPPRPSEPALVAAHVYDGFVQRYARLTASHDLVGVDWFPDKPRNMHGARLWVAFKATALYGSWKPIGARLEGLAEDFAEAMSRLVNATVLPSGNPSESDLLYDARLLLHSKGYSASYEHTVSVGHDEVCLLLPLLPQPRMLIDLTQVVMSLVIGFLIIAIVWSASVTLSVGDQLRAPLNIISQILCIPPMNVAHSTVERIMFVTVMLSTAEYANVFHAELFRFNVQYTGHARVSSFWDLYKTGLKVLVPPVVYETKRTIGALERLPAAFLRRFQPSLELDGDPATLDTDQAYFMPETSGKLAELTKLDGRGERLFKVYDLCVMYLYRVHTLPVRSPYKSVVDGVLLALAEHGFTSKHLRDFWERRGARRTRDRGGITIRDYSKYIAIIAVFTGCLLSLLVFLGELIVGLFSARGRALRVLKVDEEIGRT</sequence>
<keyword evidence="1" id="KW-0472">Membrane</keyword>
<reference evidence="2 3" key="1">
    <citation type="journal article" date="2010" name="Science">
        <title>Genomic comparison of the ants Camponotus floridanus and Harpegnathos saltator.</title>
        <authorList>
            <person name="Bonasio R."/>
            <person name="Zhang G."/>
            <person name="Ye C."/>
            <person name="Mutti N.S."/>
            <person name="Fang X."/>
            <person name="Qin N."/>
            <person name="Donahue G."/>
            <person name="Yang P."/>
            <person name="Li Q."/>
            <person name="Li C."/>
            <person name="Zhang P."/>
            <person name="Huang Z."/>
            <person name="Berger S.L."/>
            <person name="Reinberg D."/>
            <person name="Wang J."/>
            <person name="Liebig J."/>
        </authorList>
    </citation>
    <scope>NUCLEOTIDE SEQUENCE [LARGE SCALE GENOMIC DNA]</scope>
    <source>
        <strain evidence="2 3">R22 G/1</strain>
    </source>
</reference>
<protein>
    <recommendedName>
        <fullName evidence="4">Ionotropic glutamate receptor L-glutamate and glycine-binding domain-containing protein</fullName>
    </recommendedName>
</protein>
<evidence type="ECO:0000313" key="2">
    <source>
        <dbReference type="EMBL" id="EFN86097.1"/>
    </source>
</evidence>
<dbReference type="AlphaFoldDB" id="E2BDX1"/>
<evidence type="ECO:0008006" key="4">
    <source>
        <dbReference type="Google" id="ProtNLM"/>
    </source>
</evidence>
<keyword evidence="3" id="KW-1185">Reference proteome</keyword>
<dbReference type="OMA" id="ERVAYCK"/>
<gene>
    <name evidence="2" type="ORF">EAI_12556</name>
</gene>